<evidence type="ECO:0000313" key="2">
    <source>
        <dbReference type="EMBL" id="NBR94539.1"/>
    </source>
</evidence>
<dbReference type="GO" id="GO:0005737">
    <property type="term" value="C:cytoplasm"/>
    <property type="evidence" value="ECO:0007669"/>
    <property type="project" value="TreeGrafter"/>
</dbReference>
<name>A0A965LLJ1_9PROT</name>
<dbReference type="InterPro" id="IPR025714">
    <property type="entry name" value="Methyltranfer_dom"/>
</dbReference>
<comment type="caution">
    <text evidence="2">The sequence shown here is derived from an EMBL/GenBank/DDBJ whole genome shotgun (WGS) entry which is preliminary data.</text>
</comment>
<proteinExistence type="predicted"/>
<protein>
    <submittedName>
        <fullName evidence="2">SAM-dependent methyltransferase</fullName>
    </submittedName>
</protein>
<dbReference type="PANTHER" id="PTHR13369">
    <property type="match status" value="1"/>
</dbReference>
<dbReference type="Pfam" id="PF13679">
    <property type="entry name" value="Methyltransf_32"/>
    <property type="match status" value="1"/>
</dbReference>
<evidence type="ECO:0000259" key="1">
    <source>
        <dbReference type="Pfam" id="PF13679"/>
    </source>
</evidence>
<dbReference type="CDD" id="cd02440">
    <property type="entry name" value="AdoMet_MTases"/>
    <property type="match status" value="1"/>
</dbReference>
<dbReference type="GO" id="GO:0032259">
    <property type="term" value="P:methylation"/>
    <property type="evidence" value="ECO:0007669"/>
    <property type="project" value="UniProtKB-KW"/>
</dbReference>
<dbReference type="PANTHER" id="PTHR13369:SF3">
    <property type="entry name" value="METHYLTRANSFERASE DOMAIN-CONTAINING PROTEIN"/>
    <property type="match status" value="1"/>
</dbReference>
<keyword evidence="2" id="KW-0489">Methyltransferase</keyword>
<dbReference type="Gene3D" id="3.40.50.150">
    <property type="entry name" value="Vaccinia Virus protein VP39"/>
    <property type="match status" value="1"/>
</dbReference>
<keyword evidence="2" id="KW-0808">Transferase</keyword>
<dbReference type="AlphaFoldDB" id="A0A965LLJ1"/>
<sequence length="396" mass="44944">MSNQERSKETDEWSKVKEEIFRRIADEKNFVRAVFSGRRRNFHPSVDRIDIKPVLLKEKLFLSVISLSGTTSATQNIALSEFKKVQLVEEGFANFLVETRSESLQVRIGKRGQIFSKVSRAELEPDYQHDKKKRRILNEDDPFLMAVGISDSNGKVKPSMRDKYLQVDEFLKVLERSAEKLMDSKKAIRLVDLGCGHAYLTFAAYRYFQLNGKAVDFVGVDIRESSRVRNQKISEELGISANVSFMASEIKEFDGEKFDVAIALHACDTATDDALAWAINNEVELVLAAPCCHHDLHTQVKEFPKDVAIVSHDGILATRQLDLLTDEIRAQILRLMGYKTDVFEFISGDHTARNLMIRGVRSVRSSSAEELSEYRHICQSWGVKPALEARLKLGSL</sequence>
<dbReference type="InterPro" id="IPR029063">
    <property type="entry name" value="SAM-dependent_MTases_sf"/>
</dbReference>
<dbReference type="SUPFAM" id="SSF53335">
    <property type="entry name" value="S-adenosyl-L-methionine-dependent methyltransferases"/>
    <property type="match status" value="1"/>
</dbReference>
<accession>A0A965LLJ1</accession>
<dbReference type="Proteomes" id="UP000740727">
    <property type="component" value="Unassembled WGS sequence"/>
</dbReference>
<evidence type="ECO:0000313" key="3">
    <source>
        <dbReference type="Proteomes" id="UP000740727"/>
    </source>
</evidence>
<feature type="domain" description="Methyltransferase" evidence="1">
    <location>
        <begin position="162"/>
        <end position="299"/>
    </location>
</feature>
<organism evidence="2 3">
    <name type="scientific">Candidatus Fonsibacter lacus</name>
    <dbReference type="NCBI Taxonomy" id="2576439"/>
    <lineage>
        <taxon>Bacteria</taxon>
        <taxon>Pseudomonadati</taxon>
        <taxon>Pseudomonadota</taxon>
        <taxon>Alphaproteobacteria</taxon>
        <taxon>Candidatus Pelagibacterales</taxon>
        <taxon>Candidatus Pelagibacterales incertae sedis</taxon>
        <taxon>Candidatus Fonsibacter</taxon>
    </lineage>
</organism>
<dbReference type="GO" id="GO:0008168">
    <property type="term" value="F:methyltransferase activity"/>
    <property type="evidence" value="ECO:0007669"/>
    <property type="project" value="UniProtKB-KW"/>
</dbReference>
<dbReference type="EMBL" id="RFXN01000183">
    <property type="protein sequence ID" value="NBR94539.1"/>
    <property type="molecule type" value="Genomic_DNA"/>
</dbReference>
<gene>
    <name evidence="2" type="ORF">EBT44_06945</name>
</gene>
<reference evidence="2" key="1">
    <citation type="submission" date="2018-10" db="EMBL/GenBank/DDBJ databases">
        <title>Iterative Subtractive Binning of Freshwater Chronoseries Metagenomes Recovers Nearly Complete Genomes from over Four Hundred Novel Species.</title>
        <authorList>
            <person name="Rodriguez-R L.M."/>
            <person name="Tsementzi D."/>
            <person name="Luo C."/>
            <person name="Konstantinidis K.T."/>
        </authorList>
    </citation>
    <scope>NUCLEOTIDE SEQUENCE</scope>
    <source>
        <strain evidence="2">WB5_2A_028</strain>
    </source>
</reference>